<keyword evidence="4 6" id="KW-0235">DNA replication</keyword>
<dbReference type="PANTHER" id="PTHR14052:SF0">
    <property type="entry name" value="ORIGIN RECOGNITION COMPLEX SUBUNIT 2"/>
    <property type="match status" value="1"/>
</dbReference>
<protein>
    <recommendedName>
        <fullName evidence="3 6">Origin recognition complex subunit 2</fullName>
    </recommendedName>
</protein>
<dbReference type="InterPro" id="IPR056773">
    <property type="entry name" value="WHD_ORC2"/>
</dbReference>
<dbReference type="InterPro" id="IPR007220">
    <property type="entry name" value="ORC2"/>
</dbReference>
<organism evidence="10 12">
    <name type="scientific">Hydra vulgaris</name>
    <name type="common">Hydra</name>
    <name type="synonym">Hydra attenuata</name>
    <dbReference type="NCBI Taxonomy" id="6087"/>
    <lineage>
        <taxon>Eukaryota</taxon>
        <taxon>Metazoa</taxon>
        <taxon>Cnidaria</taxon>
        <taxon>Hydrozoa</taxon>
        <taxon>Hydroidolina</taxon>
        <taxon>Anthoathecata</taxon>
        <taxon>Aplanulata</taxon>
        <taxon>Hydridae</taxon>
        <taxon>Hydra</taxon>
    </lineage>
</organism>
<evidence type="ECO:0000259" key="9">
    <source>
        <dbReference type="Pfam" id="PF24882"/>
    </source>
</evidence>
<evidence type="ECO:0000256" key="7">
    <source>
        <dbReference type="SAM" id="MobiDB-lite"/>
    </source>
</evidence>
<evidence type="ECO:0000256" key="6">
    <source>
        <dbReference type="RuleBase" id="RU368084"/>
    </source>
</evidence>
<evidence type="ECO:0000256" key="5">
    <source>
        <dbReference type="ARBA" id="ARBA00023242"/>
    </source>
</evidence>
<reference evidence="11 12" key="1">
    <citation type="submission" date="2025-05" db="UniProtKB">
        <authorList>
            <consortium name="RefSeq"/>
        </authorList>
    </citation>
    <scope>IDENTIFICATION</scope>
</reference>
<evidence type="ECO:0000259" key="8">
    <source>
        <dbReference type="Pfam" id="PF04084"/>
    </source>
</evidence>
<sequence length="529" mass="60638">MENERVTTRHQAERKKISGFKEECSERKSYLKETVYKDESTDSDFEDEEKDCIIKARVLTENDLNGQDIFGFKTPKRKEALSKAAQSSVRSGKSIKSRKLTSSSKKNIKENGKGVTASLPYFSSKEELPEEKENGEETYKKVGRKIHLHAIINADEDEFESETEDEEENESLQGNSESNPADTDKARDILDLYFEVHNKKHISVTSDRTLSNLQKPKMPHEELRKHLKETQASHINETVALFEQLTSHFQEWMFQLLCGFNVLLYGLGSKYNLIRQFKENFLSDVTCLVVNGFFPGITIKQILNTITEDLLEKDIRFKSIIDHSVFVKKHFDSDKSNKLFVIIHNIDGAMLRSTNVQAALSHIASAKNVHLIASIDHINAPLIWDQSCLSLFNWVWYDATTFDSYDQETSYENSLLVQQSGTLALSSLAHVLRSLTPNARGIFKLLVNYQLDNKDSSSYQGLSINDLYNRCREMFLVNSDLTLKAQLTEFKDHKLIKLKKGSDGVEYLFVAVDESTLKEFLTNEEEYMK</sequence>
<evidence type="ECO:0000256" key="1">
    <source>
        <dbReference type="ARBA" id="ARBA00004123"/>
    </source>
</evidence>
<gene>
    <name evidence="11 12" type="primary">LOC100212813</name>
</gene>
<evidence type="ECO:0000313" key="11">
    <source>
        <dbReference type="RefSeq" id="XP_065665857.1"/>
    </source>
</evidence>
<dbReference type="Proteomes" id="UP001652625">
    <property type="component" value="Chromosome 11"/>
</dbReference>
<name>A0ABM4CV98_HYDVU</name>
<dbReference type="Pfam" id="PF04084">
    <property type="entry name" value="RecA-like_ORC2"/>
    <property type="match status" value="1"/>
</dbReference>
<dbReference type="RefSeq" id="XP_065665857.1">
    <property type="nucleotide sequence ID" value="XM_065809785.1"/>
</dbReference>
<feature type="compositionally biased region" description="Acidic residues" evidence="7">
    <location>
        <begin position="154"/>
        <end position="170"/>
    </location>
</feature>
<dbReference type="GeneID" id="100212813"/>
<evidence type="ECO:0000256" key="4">
    <source>
        <dbReference type="ARBA" id="ARBA00022705"/>
    </source>
</evidence>
<feature type="region of interest" description="Disordered" evidence="7">
    <location>
        <begin position="153"/>
        <end position="183"/>
    </location>
</feature>
<evidence type="ECO:0000313" key="10">
    <source>
        <dbReference type="Proteomes" id="UP001652625"/>
    </source>
</evidence>
<evidence type="ECO:0000256" key="2">
    <source>
        <dbReference type="ARBA" id="ARBA00007421"/>
    </source>
</evidence>
<comment type="similarity">
    <text evidence="2 6">Belongs to the ORC2 family.</text>
</comment>
<feature type="domain" description="Origin recognition complex subunit 2 winged-helix" evidence="9">
    <location>
        <begin position="456"/>
        <end position="514"/>
    </location>
</feature>
<dbReference type="PANTHER" id="PTHR14052">
    <property type="entry name" value="ORIGIN RECOGNITION COMPLEX SUBUNIT 2"/>
    <property type="match status" value="1"/>
</dbReference>
<proteinExistence type="inferred from homology"/>
<feature type="domain" description="Origin recognition complex subunit 2 RecA-like" evidence="8">
    <location>
        <begin position="240"/>
        <end position="399"/>
    </location>
</feature>
<dbReference type="RefSeq" id="XP_065665858.1">
    <property type="nucleotide sequence ID" value="XM_065809786.1"/>
</dbReference>
<comment type="subcellular location">
    <subcellularLocation>
        <location evidence="1 6">Nucleus</location>
    </subcellularLocation>
</comment>
<dbReference type="InterPro" id="IPR056772">
    <property type="entry name" value="RecA-like_ORC2"/>
</dbReference>
<feature type="compositionally biased region" description="Polar residues" evidence="7">
    <location>
        <begin position="171"/>
        <end position="181"/>
    </location>
</feature>
<feature type="region of interest" description="Disordered" evidence="7">
    <location>
        <begin position="81"/>
        <end position="112"/>
    </location>
</feature>
<dbReference type="Pfam" id="PF24882">
    <property type="entry name" value="WHD_ORC2"/>
    <property type="match status" value="1"/>
</dbReference>
<comment type="function">
    <text evidence="6">Component of the origin recognition complex (ORC) that binds origins of replication. DNA-binding is ATP-dependent. ORC is required to assemble the pre-replication complex necessary to initiate DNA replication.</text>
</comment>
<keyword evidence="5 6" id="KW-0539">Nucleus</keyword>
<evidence type="ECO:0000256" key="3">
    <source>
        <dbReference type="ARBA" id="ARBA00019080"/>
    </source>
</evidence>
<accession>A0ABM4CV98</accession>
<comment type="subunit">
    <text evidence="6">Component of the origin recognition complex (ORC).</text>
</comment>
<evidence type="ECO:0000313" key="12">
    <source>
        <dbReference type="RefSeq" id="XP_065665858.1"/>
    </source>
</evidence>
<keyword evidence="10" id="KW-1185">Reference proteome</keyword>